<protein>
    <submittedName>
        <fullName evidence="5">Type VI secretion system tip protein TssI/VgrG</fullName>
    </submittedName>
</protein>
<name>A0AAU8E2G0_9PSED</name>
<reference evidence="5" key="1">
    <citation type="submission" date="2024-06" db="EMBL/GenBank/DDBJ databases">
        <title>The Caenorhabditis elegans bacterial microbiome influences microsporidia infection through nutrient limitation and inhibiting parasite invasion.</title>
        <authorList>
            <person name="Tamim El Jarkass H."/>
            <person name="Castelblanco S."/>
            <person name="Kaur M."/>
            <person name="Wan Y.C."/>
            <person name="Ellis A.E."/>
            <person name="Sheldon R.D."/>
            <person name="Lien E.C."/>
            <person name="Burton N.O."/>
            <person name="Wright G.D."/>
            <person name="Reinke A.W."/>
        </authorList>
    </citation>
    <scope>NUCLEOTIDE SEQUENCE</scope>
    <source>
        <strain evidence="5">MYb327</strain>
    </source>
</reference>
<organism evidence="5">
    <name type="scientific">Pseudomonas sp. MYb327</name>
    <dbReference type="NCBI Taxonomy" id="2745230"/>
    <lineage>
        <taxon>Bacteria</taxon>
        <taxon>Pseudomonadati</taxon>
        <taxon>Pseudomonadota</taxon>
        <taxon>Gammaproteobacteria</taxon>
        <taxon>Pseudomonadales</taxon>
        <taxon>Pseudomonadaceae</taxon>
        <taxon>Pseudomonas</taxon>
    </lineage>
</organism>
<dbReference type="InterPro" id="IPR006531">
    <property type="entry name" value="Gp5/Vgr_OB"/>
</dbReference>
<dbReference type="SUPFAM" id="SSF69279">
    <property type="entry name" value="Phage tail proteins"/>
    <property type="match status" value="2"/>
</dbReference>
<dbReference type="Pfam" id="PF04717">
    <property type="entry name" value="Phage_base_V"/>
    <property type="match status" value="1"/>
</dbReference>
<dbReference type="InterPro" id="IPR037026">
    <property type="entry name" value="Vgr_OB-fold_dom_sf"/>
</dbReference>
<feature type="domain" description="Gp5/Type VI secretion system Vgr protein OB-fold" evidence="2">
    <location>
        <begin position="386"/>
        <end position="451"/>
    </location>
</feature>
<dbReference type="InterPro" id="IPR054030">
    <property type="entry name" value="Gp5_Vgr_C"/>
</dbReference>
<dbReference type="RefSeq" id="WP_339552516.1">
    <property type="nucleotide sequence ID" value="NZ_CP159258.1"/>
</dbReference>
<feature type="domain" description="T6SS Phospholipase effector Tle1-like catalytic" evidence="3">
    <location>
        <begin position="861"/>
        <end position="952"/>
    </location>
</feature>
<dbReference type="NCBIfam" id="TIGR01646">
    <property type="entry name" value="vgr_GE"/>
    <property type="match status" value="1"/>
</dbReference>
<dbReference type="Pfam" id="PF09994">
    <property type="entry name" value="T6SS_Tle1-like_cat"/>
    <property type="match status" value="1"/>
</dbReference>
<evidence type="ECO:0000256" key="1">
    <source>
        <dbReference type="ARBA" id="ARBA00005558"/>
    </source>
</evidence>
<dbReference type="PANTHER" id="PTHR33840">
    <property type="match status" value="1"/>
</dbReference>
<proteinExistence type="inferred from homology"/>
<dbReference type="EMBL" id="CP159258">
    <property type="protein sequence ID" value="XCG73730.1"/>
    <property type="molecule type" value="Genomic_DNA"/>
</dbReference>
<dbReference type="Pfam" id="PF22178">
    <property type="entry name" value="Gp5_trimer_C"/>
    <property type="match status" value="1"/>
</dbReference>
<feature type="domain" description="Gp5/Type VI secretion system Vgr C-terminal trimerisation" evidence="4">
    <location>
        <begin position="470"/>
        <end position="578"/>
    </location>
</feature>
<dbReference type="Gene3D" id="2.40.50.230">
    <property type="entry name" value="Gp5 N-terminal domain"/>
    <property type="match status" value="1"/>
</dbReference>
<dbReference type="NCBIfam" id="TIGR03361">
    <property type="entry name" value="VI_Rhs_Vgr"/>
    <property type="match status" value="1"/>
</dbReference>
<dbReference type="SUPFAM" id="SSF69255">
    <property type="entry name" value="gp5 N-terminal domain-like"/>
    <property type="match status" value="1"/>
</dbReference>
<dbReference type="Gene3D" id="3.55.50.10">
    <property type="entry name" value="Baseplate protein-like domains"/>
    <property type="match status" value="1"/>
</dbReference>
<evidence type="ECO:0000259" key="3">
    <source>
        <dbReference type="Pfam" id="PF09994"/>
    </source>
</evidence>
<dbReference type="InterPro" id="IPR017847">
    <property type="entry name" value="T6SS_RhsGE_Vgr_subset"/>
</dbReference>
<evidence type="ECO:0000259" key="4">
    <source>
        <dbReference type="Pfam" id="PF22178"/>
    </source>
</evidence>
<evidence type="ECO:0000313" key="5">
    <source>
        <dbReference type="EMBL" id="XCG73730.1"/>
    </source>
</evidence>
<gene>
    <name evidence="5" type="primary">tssI</name>
    <name evidence="5" type="ORF">ABVN21_23760</name>
</gene>
<dbReference type="AlphaFoldDB" id="A0AAU8E2G0"/>
<dbReference type="Gene3D" id="2.30.110.50">
    <property type="match status" value="1"/>
</dbReference>
<dbReference type="SUPFAM" id="SSF69349">
    <property type="entry name" value="Phage fibre proteins"/>
    <property type="match status" value="1"/>
</dbReference>
<sequence>MLATAKSAYFSLAIPEIHNDFKVLAFNGTEAISSLYSIKVDLVSEYPNLDLESLLGRSAFLQFGLNGEGLHGHLEEVCAHDAGKRLSRYSVSLVPALHYLQFSRDHRIFQDLTVPQIIAQVLKRHGILADAHTFHVRTSAKREYCTQYGETDFEFVRRLCAEDGIAWHHQHSREGHLLVFTDDQTFFPKLGETSYLQDSGMVAEHPVVMHFSKRFNTRTGSTTNRHYDLKRPNRLLEGRDNTKLSPALEDYRYPLFSESEDHGKQLARQALERHRADYQLAEGKSDQPTLRSGHFFDLTQHPRVTYNDLWLLLSVTHTGKQPQVWEESVIDDTKPEDGFTQGYRNSFSAMPWDVFYRPPLPSRRTPLVCQTARVTGPAGQEIYCDEYGRVKVEFHWDRAERNNEHSSCWLRVSTGWAGRDYGAVTVPRVGMEVIVSYLEGNPDNPLITGCLPNTLTPVPYPLPENKTKTVLRSHSSPSTGGYNELSIEDRAGRELIYLRAQRDMEQKVGNDSRLEVGNERRETIRGHSITVLEAEEHRSVAADRKVQLKASDYLQVDGSSHSRIGKELVVEAGGQLHIKAGAHIVLDGGESISLKVGGQHLVINADGIFSSSEIEIGGSPVVGMNAHAVQLGAAVGLLQSVAPASLGEEESAELEEEEEEVELQAITLRIGVFFDGTGNNKANSETVAACYAPDANLAEAAEEIQRHCAAYGYDGNGSSPDNSYGNDVSNIVRLYELYPDHSSKPMPESAEKAFLRVYIEGIGTRGNGEDSLYSQATGLGETGVGARVEQSPAAILKQIRLLQEGNPEVVIEKIEFDIFGFSRGAAAARHFANEVLKGEHSILAKALPPGSPILPRRFEWRLTSEVAINFIGLFDTVASIANPWRFDFTGANSRNPGINLTLPEGCANKVVHLVARDEVRENFALNSLGELDLVLPGVHSDLGGGYLPRAKEKLLLGKPITSEIRSSTEPTVSDAFRKAEKEVLEWYNKGVTGFNVTGTEVGVTLWERPVPHTGHWSKSTSEPQKTVFAAAAIERIVHGELSLVYLRIMRELAVRHDVPFKLIPDVPALRLPDDLVPIHRKLQAYALGESLVMGLTSEETILLRTRYIHLSANWNAAKGLNSSDVSIVFINRPAEKSQRVVHPNE</sequence>
<dbReference type="PANTHER" id="PTHR33840:SF1">
    <property type="entry name" value="TLE1 PHOSPHOLIPASE DOMAIN-CONTAINING PROTEIN"/>
    <property type="match status" value="1"/>
</dbReference>
<comment type="similarity">
    <text evidence="1">Belongs to the VgrG protein family.</text>
</comment>
<dbReference type="Pfam" id="PF05954">
    <property type="entry name" value="Phage_GPD"/>
    <property type="match status" value="1"/>
</dbReference>
<dbReference type="InterPro" id="IPR006533">
    <property type="entry name" value="T6SS_Vgr_RhsGE"/>
</dbReference>
<dbReference type="Gene3D" id="4.10.220.110">
    <property type="match status" value="1"/>
</dbReference>
<evidence type="ECO:0000259" key="2">
    <source>
        <dbReference type="Pfam" id="PF04717"/>
    </source>
</evidence>
<dbReference type="InterPro" id="IPR018712">
    <property type="entry name" value="Tle1-like_cat"/>
</dbReference>
<accession>A0AAU8E2G0</accession>